<dbReference type="PANTHER" id="PTHR34039:SF1">
    <property type="entry name" value="UPF0102 PROTEIN YRAN"/>
    <property type="match status" value="1"/>
</dbReference>
<reference evidence="3" key="1">
    <citation type="journal article" date="2018" name="Antonie Van Leeuwenhoek">
        <title>Proteinivorax hydrogeniformans sp. nov., an anaerobic, haloalkaliphilic bacterium fermenting proteinaceous compounds with high hydrogen production.</title>
        <authorList>
            <person name="Boltyanskaya Y."/>
            <person name="Detkova E."/>
            <person name="Pimenov N."/>
            <person name="Kevbrin V."/>
        </authorList>
    </citation>
    <scope>NUCLEOTIDE SEQUENCE</scope>
    <source>
        <strain evidence="3">Z-710</strain>
    </source>
</reference>
<dbReference type="GO" id="GO:0003676">
    <property type="term" value="F:nucleic acid binding"/>
    <property type="evidence" value="ECO:0007669"/>
    <property type="project" value="InterPro"/>
</dbReference>
<sequence>MSNQELAQYGERLAVQFLKDEKLKILDVNYSCKLGEVDIIAKDRGVIVFCEVKTRKNKNTIHPFDAITPRKLNTISKVGQTFLIKNNLIDVDYRIDAIAIYFANGDPRIKWIKNCTS</sequence>
<dbReference type="InterPro" id="IPR011856">
    <property type="entry name" value="tRNA_endonuc-like_dom_sf"/>
</dbReference>
<dbReference type="InterPro" id="IPR011335">
    <property type="entry name" value="Restrct_endonuc-II-like"/>
</dbReference>
<evidence type="ECO:0000256" key="1">
    <source>
        <dbReference type="ARBA" id="ARBA00006738"/>
    </source>
</evidence>
<evidence type="ECO:0000256" key="2">
    <source>
        <dbReference type="HAMAP-Rule" id="MF_00048"/>
    </source>
</evidence>
<dbReference type="AlphaFoldDB" id="A0AAU8HPA3"/>
<dbReference type="PANTHER" id="PTHR34039">
    <property type="entry name" value="UPF0102 PROTEIN YRAN"/>
    <property type="match status" value="1"/>
</dbReference>
<dbReference type="NCBIfam" id="NF009150">
    <property type="entry name" value="PRK12497.1-3"/>
    <property type="match status" value="1"/>
</dbReference>
<dbReference type="EMBL" id="CP159485">
    <property type="protein sequence ID" value="XCI27544.1"/>
    <property type="molecule type" value="Genomic_DNA"/>
</dbReference>
<dbReference type="Gene3D" id="3.40.1350.10">
    <property type="match status" value="1"/>
</dbReference>
<comment type="similarity">
    <text evidence="1 2">Belongs to the UPF0102 family.</text>
</comment>
<organism evidence="3">
    <name type="scientific">Proteinivorax hydrogeniformans</name>
    <dbReference type="NCBI Taxonomy" id="1826727"/>
    <lineage>
        <taxon>Bacteria</taxon>
        <taxon>Bacillati</taxon>
        <taxon>Bacillota</taxon>
        <taxon>Clostridia</taxon>
        <taxon>Eubacteriales</taxon>
        <taxon>Proteinivoracaceae</taxon>
        <taxon>Proteinivorax</taxon>
    </lineage>
</organism>
<dbReference type="Pfam" id="PF02021">
    <property type="entry name" value="UPF0102"/>
    <property type="match status" value="1"/>
</dbReference>
<gene>
    <name evidence="3" type="ORF">PRVXH_001446</name>
</gene>
<dbReference type="HAMAP" id="MF_00048">
    <property type="entry name" value="UPF0102"/>
    <property type="match status" value="1"/>
</dbReference>
<proteinExistence type="inferred from homology"/>
<reference evidence="3" key="2">
    <citation type="submission" date="2024-06" db="EMBL/GenBank/DDBJ databases">
        <authorList>
            <person name="Petrova K.O."/>
            <person name="Toshchakov S.V."/>
            <person name="Boltjanskaja Y.V."/>
            <person name="Kevbrin V.V."/>
        </authorList>
    </citation>
    <scope>NUCLEOTIDE SEQUENCE</scope>
    <source>
        <strain evidence="3">Z-710</strain>
    </source>
</reference>
<protein>
    <recommendedName>
        <fullName evidence="2">UPF0102 protein PRVXH_001446</fullName>
    </recommendedName>
</protein>
<dbReference type="InterPro" id="IPR003509">
    <property type="entry name" value="UPF0102_YraN-like"/>
</dbReference>
<evidence type="ECO:0000313" key="3">
    <source>
        <dbReference type="EMBL" id="XCI27544.1"/>
    </source>
</evidence>
<dbReference type="SUPFAM" id="SSF52980">
    <property type="entry name" value="Restriction endonuclease-like"/>
    <property type="match status" value="1"/>
</dbReference>
<accession>A0AAU8HPA3</accession>
<name>A0AAU8HPA3_9FIRM</name>
<dbReference type="RefSeq" id="WP_353892122.1">
    <property type="nucleotide sequence ID" value="NZ_CP159485.1"/>
</dbReference>